<dbReference type="InterPro" id="IPR036291">
    <property type="entry name" value="NAD(P)-bd_dom_sf"/>
</dbReference>
<evidence type="ECO:0000313" key="2">
    <source>
        <dbReference type="EMBL" id="OZC04127.1"/>
    </source>
</evidence>
<dbReference type="Pfam" id="PF01408">
    <property type="entry name" value="GFO_IDH_MocA"/>
    <property type="match status" value="1"/>
</dbReference>
<dbReference type="OrthoDB" id="27092at2"/>
<proteinExistence type="predicted"/>
<accession>A0A259U2P5</accession>
<keyword evidence="3" id="KW-1185">Reference proteome</keyword>
<dbReference type="GO" id="GO:0000166">
    <property type="term" value="F:nucleotide binding"/>
    <property type="evidence" value="ECO:0007669"/>
    <property type="project" value="InterPro"/>
</dbReference>
<evidence type="ECO:0000313" key="3">
    <source>
        <dbReference type="Proteomes" id="UP000216446"/>
    </source>
</evidence>
<name>A0A259U2P5_9BACT</name>
<dbReference type="InParanoid" id="A0A259U2P5"/>
<protein>
    <recommendedName>
        <fullName evidence="1">Gfo/Idh/MocA-like oxidoreductase N-terminal domain-containing protein</fullName>
    </recommendedName>
</protein>
<dbReference type="InterPro" id="IPR000683">
    <property type="entry name" value="Gfo/Idh/MocA-like_OxRdtase_N"/>
</dbReference>
<evidence type="ECO:0000259" key="1">
    <source>
        <dbReference type="Pfam" id="PF01408"/>
    </source>
</evidence>
<feature type="domain" description="Gfo/Idh/MocA-like oxidoreductase N-terminal" evidence="1">
    <location>
        <begin position="19"/>
        <end position="111"/>
    </location>
</feature>
<organism evidence="2 3">
    <name type="scientific">Rubricoccus marinus</name>
    <dbReference type="NCBI Taxonomy" id="716817"/>
    <lineage>
        <taxon>Bacteria</taxon>
        <taxon>Pseudomonadati</taxon>
        <taxon>Rhodothermota</taxon>
        <taxon>Rhodothermia</taxon>
        <taxon>Rhodothermales</taxon>
        <taxon>Rubricoccaceae</taxon>
        <taxon>Rubricoccus</taxon>
    </lineage>
</organism>
<dbReference type="SUPFAM" id="SSF51735">
    <property type="entry name" value="NAD(P)-binding Rossmann-fold domains"/>
    <property type="match status" value="1"/>
</dbReference>
<sequence length="297" mass="29933">MTSPLSLGFVGSPGRVVPPEAALVGVVGETTAQTADWAREAGAQPFANAADLAGSCDVVAVASDPAQRAADARAALGQGAHVFAAWPPAASVEEAEGLAARAEEAGAEVAVERPLPLAAVVAARPEGWAARLVALDLAGADPTEGLDLPWPRRLAGALDAVMALVRSGAIAHLDVQADREDARVRSFLASLRFKTGAYAHIGIRDEAEGWPQSVRLAASGGGVRLSARSLRGPICIEGAASVPEPDATGLAAFVASLAHGHVPASGPGALALSDAVALMRLAERVQAAMRGPSLGRG</sequence>
<gene>
    <name evidence="2" type="ORF">BSZ36_14735</name>
</gene>
<dbReference type="Proteomes" id="UP000216446">
    <property type="component" value="Unassembled WGS sequence"/>
</dbReference>
<dbReference type="AlphaFoldDB" id="A0A259U2P5"/>
<dbReference type="EMBL" id="MQWB01000001">
    <property type="protein sequence ID" value="OZC04127.1"/>
    <property type="molecule type" value="Genomic_DNA"/>
</dbReference>
<comment type="caution">
    <text evidence="2">The sequence shown here is derived from an EMBL/GenBank/DDBJ whole genome shotgun (WGS) entry which is preliminary data.</text>
</comment>
<dbReference type="Gene3D" id="3.40.50.720">
    <property type="entry name" value="NAD(P)-binding Rossmann-like Domain"/>
    <property type="match status" value="1"/>
</dbReference>
<dbReference type="RefSeq" id="WP_094550254.1">
    <property type="nucleotide sequence ID" value="NZ_MQWB01000001.1"/>
</dbReference>
<reference evidence="2 3" key="1">
    <citation type="submission" date="2016-11" db="EMBL/GenBank/DDBJ databases">
        <title>Study of marine rhodopsin-containing bacteria.</title>
        <authorList>
            <person name="Yoshizawa S."/>
            <person name="Kumagai Y."/>
            <person name="Kogure K."/>
        </authorList>
    </citation>
    <scope>NUCLEOTIDE SEQUENCE [LARGE SCALE GENOMIC DNA]</scope>
    <source>
        <strain evidence="2 3">SG-29</strain>
    </source>
</reference>